<reference evidence="1" key="1">
    <citation type="submission" date="2021-11" db="EMBL/GenBank/DDBJ databases">
        <title>Complete genome sequence of Atopobiaceae bacterium TOC12.</title>
        <authorList>
            <person name="Morinaga K."/>
            <person name="Kusada H."/>
            <person name="Tamaki H."/>
        </authorList>
    </citation>
    <scope>NUCLEOTIDE SEQUENCE</scope>
    <source>
        <strain evidence="1">TOC12</strain>
    </source>
</reference>
<dbReference type="EMBL" id="AP025285">
    <property type="protein sequence ID" value="BDC90174.1"/>
    <property type="molecule type" value="Genomic_DNA"/>
</dbReference>
<dbReference type="Proteomes" id="UP001431186">
    <property type="component" value="Chromosome"/>
</dbReference>
<protein>
    <submittedName>
        <fullName evidence="1">Uncharacterized protein</fullName>
    </submittedName>
</protein>
<evidence type="ECO:0000313" key="2">
    <source>
        <dbReference type="Proteomes" id="UP001431186"/>
    </source>
</evidence>
<dbReference type="AlphaFoldDB" id="A0AAU9D160"/>
<keyword evidence="2" id="KW-1185">Reference proteome</keyword>
<evidence type="ECO:0000313" key="1">
    <source>
        <dbReference type="EMBL" id="BDC90174.1"/>
    </source>
</evidence>
<proteinExistence type="predicted"/>
<organism evidence="1 2">
    <name type="scientific">Leptogranulimonas caecicola</name>
    <dbReference type="NCBI Taxonomy" id="2894156"/>
    <lineage>
        <taxon>Bacteria</taxon>
        <taxon>Bacillati</taxon>
        <taxon>Actinomycetota</taxon>
        <taxon>Coriobacteriia</taxon>
        <taxon>Coriobacteriales</taxon>
        <taxon>Kribbibacteriaceae</taxon>
        <taxon>Leptogranulimonas</taxon>
    </lineage>
</organism>
<dbReference type="KEGG" id="lcal:ATTO_00460"/>
<gene>
    <name evidence="1" type="ORF">ATTO_00460</name>
</gene>
<name>A0AAU9D160_9ACTN</name>
<sequence>MECGFLGKAGRKLLVACACSHEPSSATRDRMLPRKCYSAETSLNSDVKASTTCWGSLAAMIWAA</sequence>
<accession>A0AAU9D160</accession>